<gene>
    <name evidence="9" type="ORF">IGS67_00010</name>
</gene>
<evidence type="ECO:0000313" key="9">
    <source>
        <dbReference type="EMBL" id="MBD9697886.1"/>
    </source>
</evidence>
<evidence type="ECO:0000256" key="3">
    <source>
        <dbReference type="ARBA" id="ARBA00022692"/>
    </source>
</evidence>
<feature type="transmembrane region" description="Helical" evidence="7">
    <location>
        <begin position="248"/>
        <end position="267"/>
    </location>
</feature>
<comment type="caution">
    <text evidence="9">The sequence shown here is derived from an EMBL/GenBank/DDBJ whole genome shotgun (WGS) entry which is preliminary data.</text>
</comment>
<feature type="transmembrane region" description="Helical" evidence="7">
    <location>
        <begin position="613"/>
        <end position="638"/>
    </location>
</feature>
<dbReference type="InterPro" id="IPR008457">
    <property type="entry name" value="Cu-R_CopD_dom"/>
</dbReference>
<dbReference type="Proteomes" id="UP000642107">
    <property type="component" value="Unassembled WGS sequence"/>
</dbReference>
<feature type="transmembrane region" description="Helical" evidence="7">
    <location>
        <begin position="496"/>
        <end position="519"/>
    </location>
</feature>
<feature type="transmembrane region" description="Helical" evidence="7">
    <location>
        <begin position="175"/>
        <end position="195"/>
    </location>
</feature>
<feature type="transmembrane region" description="Helical" evidence="7">
    <location>
        <begin position="68"/>
        <end position="89"/>
    </location>
</feature>
<feature type="transmembrane region" description="Helical" evidence="7">
    <location>
        <begin position="150"/>
        <end position="168"/>
    </location>
</feature>
<proteinExistence type="predicted"/>
<feature type="transmembrane region" description="Helical" evidence="7">
    <location>
        <begin position="207"/>
        <end position="227"/>
    </location>
</feature>
<keyword evidence="2" id="KW-1003">Cell membrane</keyword>
<sequence>MTAPAVPAAPTPDVTGTGVRSYRAAVLAGTVLVGIAAAIIAGLTTGIFDPAVISDPGPLVRWALPLIGVLRDLATSVTVGALLLVTFLLPSGRDRDRALAAAGAAAGAWTLLAIADVITTFADVLGARSGDADFGAQLAEFVLQVPLGRTQLAMAVIAAGVTVLALLVRTPTGSAWCLALVIGALSLRSLTGHTAGASGHDLAVSSMMVHLVAAAAWTGGILVLVALRARGGLRAPALADIVARFSTLAAWCLVLVAYSGVLSAIVRLGAVDDLVTTRYGILIVAKGAGLGLLGLLGWQHRRHVVARLGLEQSAQAAGQLFWRLMAAEALLLGAVAGIAGALTSSAPPVPDEPPATPTPAELVTGEALPPEPTLARWLTLVRWEAILGAAIIAAVIVYVRWYLRLRRRGDAWPVGRVVAWCAGMVVLMWVTSGGAAVYGRILFSGHMVQHMTMAMVVPLLLVLSAPMTLALRALPARGDDSRGPREWLLTIVHSRYGRFFAHPVIAAVNFAGSMIIFYYTPLFEWSLTTHIGHLGMVAHFTLAGYFFANALIGIDPGPTRPGYPLRLLLLLATMAFHAFFGVALMSGTALLVPEWFGLLGRPWGPPALDDQQIGGGVAWGVGEIPTVLLAVVVAFRWARDDERTARRRDRRVERSGEDTELDAYNAMLADLAEHDGPGKRR</sequence>
<feature type="compositionally biased region" description="Pro residues" evidence="6">
    <location>
        <begin position="347"/>
        <end position="357"/>
    </location>
</feature>
<dbReference type="RefSeq" id="WP_192276464.1">
    <property type="nucleotide sequence ID" value="NZ_JACZDF010000001.1"/>
</dbReference>
<feature type="transmembrane region" description="Helical" evidence="7">
    <location>
        <begin position="320"/>
        <end position="342"/>
    </location>
</feature>
<accession>A0ABR9DN93</accession>
<keyword evidence="5 7" id="KW-0472">Membrane</keyword>
<evidence type="ECO:0000256" key="4">
    <source>
        <dbReference type="ARBA" id="ARBA00022989"/>
    </source>
</evidence>
<keyword evidence="4 7" id="KW-1133">Transmembrane helix</keyword>
<feature type="region of interest" description="Disordered" evidence="6">
    <location>
        <begin position="346"/>
        <end position="365"/>
    </location>
</feature>
<dbReference type="EMBL" id="JACZDF010000001">
    <property type="protein sequence ID" value="MBD9697886.1"/>
    <property type="molecule type" value="Genomic_DNA"/>
</dbReference>
<evidence type="ECO:0000256" key="7">
    <source>
        <dbReference type="SAM" id="Phobius"/>
    </source>
</evidence>
<feature type="transmembrane region" description="Helical" evidence="7">
    <location>
        <begin position="567"/>
        <end position="593"/>
    </location>
</feature>
<comment type="subcellular location">
    <subcellularLocation>
        <location evidence="1">Cell membrane</location>
        <topology evidence="1">Multi-pass membrane protein</topology>
    </subcellularLocation>
</comment>
<feature type="transmembrane region" description="Helical" evidence="7">
    <location>
        <begin position="453"/>
        <end position="475"/>
    </location>
</feature>
<evidence type="ECO:0000256" key="2">
    <source>
        <dbReference type="ARBA" id="ARBA00022475"/>
    </source>
</evidence>
<dbReference type="PANTHER" id="PTHR34820">
    <property type="entry name" value="INNER MEMBRANE PROTEIN YEBZ"/>
    <property type="match status" value="1"/>
</dbReference>
<organism evidence="9 10">
    <name type="scientific">Flavimobilis rhizosphaerae</name>
    <dbReference type="NCBI Taxonomy" id="2775421"/>
    <lineage>
        <taxon>Bacteria</taxon>
        <taxon>Bacillati</taxon>
        <taxon>Actinomycetota</taxon>
        <taxon>Actinomycetes</taxon>
        <taxon>Micrococcales</taxon>
        <taxon>Jonesiaceae</taxon>
        <taxon>Flavimobilis</taxon>
    </lineage>
</organism>
<feature type="domain" description="Copper resistance protein D" evidence="8">
    <location>
        <begin position="241"/>
        <end position="342"/>
    </location>
</feature>
<feature type="transmembrane region" description="Helical" evidence="7">
    <location>
        <begin position="531"/>
        <end position="555"/>
    </location>
</feature>
<keyword evidence="10" id="KW-1185">Reference proteome</keyword>
<dbReference type="PANTHER" id="PTHR34820:SF4">
    <property type="entry name" value="INNER MEMBRANE PROTEIN YEBZ"/>
    <property type="match status" value="1"/>
</dbReference>
<dbReference type="InterPro" id="IPR019108">
    <property type="entry name" value="Caa3_assmbl_CtaG-rel"/>
</dbReference>
<dbReference type="InterPro" id="IPR032694">
    <property type="entry name" value="CopC/D"/>
</dbReference>
<evidence type="ECO:0000256" key="1">
    <source>
        <dbReference type="ARBA" id="ARBA00004651"/>
    </source>
</evidence>
<evidence type="ECO:0000256" key="5">
    <source>
        <dbReference type="ARBA" id="ARBA00023136"/>
    </source>
</evidence>
<feature type="transmembrane region" description="Helical" evidence="7">
    <location>
        <begin position="417"/>
        <end position="441"/>
    </location>
</feature>
<feature type="transmembrane region" description="Helical" evidence="7">
    <location>
        <begin position="25"/>
        <end position="48"/>
    </location>
</feature>
<evidence type="ECO:0000313" key="10">
    <source>
        <dbReference type="Proteomes" id="UP000642107"/>
    </source>
</evidence>
<protein>
    <submittedName>
        <fullName evidence="9">Bifunctional copper resistance protein CopD/cytochrome c oxidase assembly protein</fullName>
    </submittedName>
</protein>
<feature type="transmembrane region" description="Helical" evidence="7">
    <location>
        <begin position="279"/>
        <end position="299"/>
    </location>
</feature>
<keyword evidence="3 7" id="KW-0812">Transmembrane</keyword>
<feature type="transmembrane region" description="Helical" evidence="7">
    <location>
        <begin position="385"/>
        <end position="405"/>
    </location>
</feature>
<name>A0ABR9DN93_9MICO</name>
<feature type="transmembrane region" description="Helical" evidence="7">
    <location>
        <begin position="101"/>
        <end position="122"/>
    </location>
</feature>
<evidence type="ECO:0000259" key="8">
    <source>
        <dbReference type="Pfam" id="PF05425"/>
    </source>
</evidence>
<reference evidence="9 10" key="1">
    <citation type="submission" date="2020-09" db="EMBL/GenBank/DDBJ databases">
        <title>Flavimobilis rhizosphaerae sp. nov., isolated from rhizosphere soil of Spartina alterniflora.</title>
        <authorList>
            <person name="Hanqin C."/>
        </authorList>
    </citation>
    <scope>NUCLEOTIDE SEQUENCE [LARGE SCALE GENOMIC DNA]</scope>
    <source>
        <strain evidence="9 10">GY 10621</strain>
    </source>
</reference>
<dbReference type="Pfam" id="PF05425">
    <property type="entry name" value="CopD"/>
    <property type="match status" value="1"/>
</dbReference>
<evidence type="ECO:0000256" key="6">
    <source>
        <dbReference type="SAM" id="MobiDB-lite"/>
    </source>
</evidence>
<dbReference type="Pfam" id="PF09678">
    <property type="entry name" value="Caa3_CtaG"/>
    <property type="match status" value="1"/>
</dbReference>